<feature type="transmembrane region" description="Helical" evidence="8">
    <location>
        <begin position="474"/>
        <end position="497"/>
    </location>
</feature>
<dbReference type="PANTHER" id="PTHR32024">
    <property type="entry name" value="TRK SYSTEM POTASSIUM UPTAKE PROTEIN TRKG-RELATED"/>
    <property type="match status" value="1"/>
</dbReference>
<feature type="transmembrane region" description="Helical" evidence="8">
    <location>
        <begin position="415"/>
        <end position="435"/>
    </location>
</feature>
<sequence>MRRLTDLPFVVVLMGFGAVAMYVPAVHAFTQSDYEIARAFFYSGSLFFMLAILIGMATAANRPGPQARNQLLTLVATFTLLPLMLAVPFAESVPDTNFLSAWWEMISSLTTTGATLFEPERLSPSVHLWRALVGWLGGFFILVTAVAVLAPMNLGGFEVLSGATAGQGAVIGGPVARGSVPSGRISRHARILFPVYAALTLLLWVGLILAGDPPLVAASHAMSTLATSGISPIGGLNAAPSGVGGEVIIIPFFAFALSRQLYPAGRTIRRSESLSYDPELRMAILFATIVPALLFLRHWVGALEVDEIADTAAAMRALWGTTFTVLSFLSTTGFESADWSEARSWSGLTTPGLILAGLAVMGGGVATTAGGVKLLRVYALYRHGEREVERLVHPNSIGGSGSQARRLRRQGAQMAWIFFMLFALSIAVTMLALALTGLDFEGSTTFAVAALSTTGPLATVATEVPLSWADLDTAARGITAAAMILGRLETLAIIALLNPDFWRG</sequence>
<keyword evidence="2" id="KW-0813">Transport</keyword>
<keyword evidence="4 8" id="KW-0812">Transmembrane</keyword>
<dbReference type="GO" id="GO:0005886">
    <property type="term" value="C:plasma membrane"/>
    <property type="evidence" value="ECO:0007669"/>
    <property type="project" value="UniProtKB-SubCell"/>
</dbReference>
<evidence type="ECO:0000256" key="8">
    <source>
        <dbReference type="SAM" id="Phobius"/>
    </source>
</evidence>
<evidence type="ECO:0000256" key="2">
    <source>
        <dbReference type="ARBA" id="ARBA00022448"/>
    </source>
</evidence>
<feature type="transmembrane region" description="Helical" evidence="8">
    <location>
        <begin position="282"/>
        <end position="300"/>
    </location>
</feature>
<evidence type="ECO:0000256" key="4">
    <source>
        <dbReference type="ARBA" id="ARBA00022692"/>
    </source>
</evidence>
<feature type="transmembrane region" description="Helical" evidence="8">
    <location>
        <begin position="7"/>
        <end position="27"/>
    </location>
</feature>
<feature type="transmembrane region" description="Helical" evidence="8">
    <location>
        <begin position="243"/>
        <end position="262"/>
    </location>
</feature>
<dbReference type="RefSeq" id="WP_108852198.1">
    <property type="nucleotide sequence ID" value="NZ_OMOQ01000001.1"/>
</dbReference>
<dbReference type="Proteomes" id="UP000244924">
    <property type="component" value="Unassembled WGS sequence"/>
</dbReference>
<feature type="transmembrane region" description="Helical" evidence="8">
    <location>
        <begin position="354"/>
        <end position="375"/>
    </location>
</feature>
<feature type="transmembrane region" description="Helical" evidence="8">
    <location>
        <begin position="191"/>
        <end position="211"/>
    </location>
</feature>
<evidence type="ECO:0000256" key="7">
    <source>
        <dbReference type="ARBA" id="ARBA00023136"/>
    </source>
</evidence>
<comment type="subcellular location">
    <subcellularLocation>
        <location evidence="1">Cell membrane</location>
        <topology evidence="1">Multi-pass membrane protein</topology>
    </subcellularLocation>
</comment>
<keyword evidence="6" id="KW-0406">Ion transport</keyword>
<protein>
    <submittedName>
        <fullName evidence="9">Trk system potassium uptake protein TrkH</fullName>
    </submittedName>
</protein>
<evidence type="ECO:0000313" key="10">
    <source>
        <dbReference type="Proteomes" id="UP000244924"/>
    </source>
</evidence>
<evidence type="ECO:0000313" key="9">
    <source>
        <dbReference type="EMBL" id="SPH17796.1"/>
    </source>
</evidence>
<dbReference type="GO" id="GO:0008324">
    <property type="term" value="F:monoatomic cation transmembrane transporter activity"/>
    <property type="evidence" value="ECO:0007669"/>
    <property type="project" value="InterPro"/>
</dbReference>
<feature type="transmembrane region" description="Helical" evidence="8">
    <location>
        <begin position="71"/>
        <end position="90"/>
    </location>
</feature>
<dbReference type="GO" id="GO:0030001">
    <property type="term" value="P:metal ion transport"/>
    <property type="evidence" value="ECO:0007669"/>
    <property type="project" value="UniProtKB-ARBA"/>
</dbReference>
<feature type="transmembrane region" description="Helical" evidence="8">
    <location>
        <begin position="128"/>
        <end position="150"/>
    </location>
</feature>
<keyword evidence="10" id="KW-1185">Reference proteome</keyword>
<name>A0A2R8B5A3_9RHOB</name>
<dbReference type="AlphaFoldDB" id="A0A2R8B5A3"/>
<evidence type="ECO:0000256" key="5">
    <source>
        <dbReference type="ARBA" id="ARBA00022989"/>
    </source>
</evidence>
<gene>
    <name evidence="9" type="primary">trkH</name>
    <name evidence="9" type="ORF">DEA8626_01323</name>
</gene>
<dbReference type="EMBL" id="OMOQ01000001">
    <property type="protein sequence ID" value="SPH17796.1"/>
    <property type="molecule type" value="Genomic_DNA"/>
</dbReference>
<reference evidence="9 10" key="1">
    <citation type="submission" date="2018-03" db="EMBL/GenBank/DDBJ databases">
        <authorList>
            <person name="Keele B.F."/>
        </authorList>
    </citation>
    <scope>NUCLEOTIDE SEQUENCE [LARGE SCALE GENOMIC DNA]</scope>
    <source>
        <strain evidence="9 10">CECT 8626</strain>
    </source>
</reference>
<dbReference type="OrthoDB" id="7818483at2"/>
<dbReference type="Pfam" id="PF02386">
    <property type="entry name" value="TrkH"/>
    <property type="match status" value="1"/>
</dbReference>
<proteinExistence type="predicted"/>
<evidence type="ECO:0000256" key="6">
    <source>
        <dbReference type="ARBA" id="ARBA00023065"/>
    </source>
</evidence>
<dbReference type="InterPro" id="IPR003445">
    <property type="entry name" value="Cat_transpt"/>
</dbReference>
<organism evidence="9 10">
    <name type="scientific">Albidovulum aquaemixtae</name>
    <dbReference type="NCBI Taxonomy" id="1542388"/>
    <lineage>
        <taxon>Bacteria</taxon>
        <taxon>Pseudomonadati</taxon>
        <taxon>Pseudomonadota</taxon>
        <taxon>Alphaproteobacteria</taxon>
        <taxon>Rhodobacterales</taxon>
        <taxon>Paracoccaceae</taxon>
        <taxon>Albidovulum</taxon>
    </lineage>
</organism>
<evidence type="ECO:0000256" key="3">
    <source>
        <dbReference type="ARBA" id="ARBA00022475"/>
    </source>
</evidence>
<feature type="transmembrane region" description="Helical" evidence="8">
    <location>
        <begin position="39"/>
        <end position="59"/>
    </location>
</feature>
<keyword evidence="5 8" id="KW-1133">Transmembrane helix</keyword>
<evidence type="ECO:0000256" key="1">
    <source>
        <dbReference type="ARBA" id="ARBA00004651"/>
    </source>
</evidence>
<keyword evidence="7 8" id="KW-0472">Membrane</keyword>
<accession>A0A2R8B5A3</accession>
<keyword evidence="3" id="KW-1003">Cell membrane</keyword>
<dbReference type="PANTHER" id="PTHR32024:SF3">
    <property type="entry name" value="TRK SYSTEM POTASSIUM UPTAKE PROTEIN"/>
    <property type="match status" value="1"/>
</dbReference>